<dbReference type="AlphaFoldDB" id="A0A3S5AJI8"/>
<feature type="compositionally biased region" description="Polar residues" evidence="2">
    <location>
        <begin position="51"/>
        <end position="63"/>
    </location>
</feature>
<evidence type="ECO:0000313" key="3">
    <source>
        <dbReference type="EMBL" id="VEL30958.1"/>
    </source>
</evidence>
<name>A0A3S5AJI8_9PLAT</name>
<evidence type="ECO:0000256" key="2">
    <source>
        <dbReference type="SAM" id="MobiDB-lite"/>
    </source>
</evidence>
<feature type="region of interest" description="Disordered" evidence="2">
    <location>
        <begin position="45"/>
        <end position="71"/>
    </location>
</feature>
<gene>
    <name evidence="3" type="ORF">PXEA_LOCUS24398</name>
</gene>
<dbReference type="SUPFAM" id="SSF48403">
    <property type="entry name" value="Ankyrin repeat"/>
    <property type="match status" value="1"/>
</dbReference>
<protein>
    <submittedName>
        <fullName evidence="3">Uncharacterized protein</fullName>
    </submittedName>
</protein>
<keyword evidence="4" id="KW-1185">Reference proteome</keyword>
<dbReference type="Proteomes" id="UP000784294">
    <property type="component" value="Unassembled WGS sequence"/>
</dbReference>
<dbReference type="Gene3D" id="1.25.40.20">
    <property type="entry name" value="Ankyrin repeat-containing domain"/>
    <property type="match status" value="1"/>
</dbReference>
<dbReference type="InterPro" id="IPR036770">
    <property type="entry name" value="Ankyrin_rpt-contain_sf"/>
</dbReference>
<evidence type="ECO:0000313" key="4">
    <source>
        <dbReference type="Proteomes" id="UP000784294"/>
    </source>
</evidence>
<comment type="caution">
    <text evidence="3">The sequence shown here is derived from an EMBL/GenBank/DDBJ whole genome shotgun (WGS) entry which is preliminary data.</text>
</comment>
<dbReference type="EMBL" id="CAAALY010117291">
    <property type="protein sequence ID" value="VEL30958.1"/>
    <property type="molecule type" value="Genomic_DNA"/>
</dbReference>
<organism evidence="3 4">
    <name type="scientific">Protopolystoma xenopodis</name>
    <dbReference type="NCBI Taxonomy" id="117903"/>
    <lineage>
        <taxon>Eukaryota</taxon>
        <taxon>Metazoa</taxon>
        <taxon>Spiralia</taxon>
        <taxon>Lophotrochozoa</taxon>
        <taxon>Platyhelminthes</taxon>
        <taxon>Monogenea</taxon>
        <taxon>Polyopisthocotylea</taxon>
        <taxon>Polystomatidea</taxon>
        <taxon>Polystomatidae</taxon>
        <taxon>Protopolystoma</taxon>
    </lineage>
</organism>
<evidence type="ECO:0000256" key="1">
    <source>
        <dbReference type="PROSITE-ProRule" id="PRU00023"/>
    </source>
</evidence>
<keyword evidence="1" id="KW-0040">ANK repeat</keyword>
<accession>A0A3S5AJI8</accession>
<dbReference type="OrthoDB" id="2384350at2759"/>
<sequence length="112" mass="11948">MHDAISNGRLACVRLLVTRGANPLAANANGITALQLAEQMLMLPPPSLPSTEVNASASRSGIGQQRKRQRERLAISTGKVGSLIEIRDLLADAANNVGHVFMPLNRLSSHTQ</sequence>
<dbReference type="PROSITE" id="PS50088">
    <property type="entry name" value="ANK_REPEAT"/>
    <property type="match status" value="1"/>
</dbReference>
<reference evidence="3" key="1">
    <citation type="submission" date="2018-11" db="EMBL/GenBank/DDBJ databases">
        <authorList>
            <consortium name="Pathogen Informatics"/>
        </authorList>
    </citation>
    <scope>NUCLEOTIDE SEQUENCE</scope>
</reference>
<proteinExistence type="predicted"/>
<dbReference type="Pfam" id="PF00023">
    <property type="entry name" value="Ank"/>
    <property type="match status" value="1"/>
</dbReference>
<dbReference type="InterPro" id="IPR002110">
    <property type="entry name" value="Ankyrin_rpt"/>
</dbReference>
<feature type="repeat" description="ANK" evidence="1">
    <location>
        <begin position="1"/>
        <end position="28"/>
    </location>
</feature>